<dbReference type="Proteomes" id="UP000027946">
    <property type="component" value="Unassembled WGS sequence"/>
</dbReference>
<evidence type="ECO:0000256" key="1">
    <source>
        <dbReference type="SAM" id="Phobius"/>
    </source>
</evidence>
<evidence type="ECO:0000313" key="2">
    <source>
        <dbReference type="EMBL" id="KDR94860.1"/>
    </source>
</evidence>
<accession>A0A069RF75</accession>
<comment type="caution">
    <text evidence="2">The sequence shown here is derived from an EMBL/GenBank/DDBJ whole genome shotgun (WGS) entry which is preliminary data.</text>
</comment>
<protein>
    <submittedName>
        <fullName evidence="2">HymD protein</fullName>
    </submittedName>
</protein>
<dbReference type="AlphaFoldDB" id="A0A069RF75"/>
<feature type="transmembrane region" description="Helical" evidence="1">
    <location>
        <begin position="40"/>
        <end position="65"/>
    </location>
</feature>
<keyword evidence="1" id="KW-0812">Transmembrane</keyword>
<dbReference type="GO" id="GO:0022857">
    <property type="term" value="F:transmembrane transporter activity"/>
    <property type="evidence" value="ECO:0007669"/>
    <property type="project" value="InterPro"/>
</dbReference>
<organism evidence="2 3">
    <name type="scientific">Peptoclostridium litorale DSM 5388</name>
    <dbReference type="NCBI Taxonomy" id="1121324"/>
    <lineage>
        <taxon>Bacteria</taxon>
        <taxon>Bacillati</taxon>
        <taxon>Bacillota</taxon>
        <taxon>Clostridia</taxon>
        <taxon>Peptostreptococcales</taxon>
        <taxon>Peptoclostridiaceae</taxon>
        <taxon>Peptoclostridium</taxon>
    </lineage>
</organism>
<feature type="transmembrane region" description="Helical" evidence="1">
    <location>
        <begin position="71"/>
        <end position="92"/>
    </location>
</feature>
<keyword evidence="3" id="KW-1185">Reference proteome</keyword>
<feature type="transmembrane region" description="Helical" evidence="1">
    <location>
        <begin position="104"/>
        <end position="128"/>
    </location>
</feature>
<gene>
    <name evidence="2" type="primary">hymD</name>
    <name evidence="2" type="ORF">CLIT_13c01820</name>
</gene>
<proteinExistence type="predicted"/>
<keyword evidence="1" id="KW-1133">Transmembrane helix</keyword>
<feature type="transmembrane region" description="Helical" evidence="1">
    <location>
        <begin position="6"/>
        <end position="28"/>
    </location>
</feature>
<dbReference type="Pfam" id="PF12822">
    <property type="entry name" value="ECF_trnsprt"/>
    <property type="match status" value="1"/>
</dbReference>
<sequence>MTSTSYIARTGILLALAVIFQVGFRSFAQPLVGPLVNMTLIISVLSVGVASGLTIGCFTPLIAFFMGIMPLFPLVPIIMAGNAIFVSAFAFIRDRTSDSGEYLALVAAALLKFAFLAISVRKLLVIFIPKVPQSIVAAFSIPQLYTALAGGIIAIVLHKIIKNNY</sequence>
<name>A0A069RF75_PEPLI</name>
<dbReference type="EMBL" id="JJMM01000013">
    <property type="protein sequence ID" value="KDR94860.1"/>
    <property type="molecule type" value="Genomic_DNA"/>
</dbReference>
<reference evidence="2 3" key="1">
    <citation type="submission" date="2014-03" db="EMBL/GenBank/DDBJ databases">
        <title>Genome sequence of Clostridium litorale W6, DSM 5388.</title>
        <authorList>
            <person name="Poehlein A."/>
            <person name="Jagirdar A."/>
            <person name="Khonsari B."/>
            <person name="Chibani C.M."/>
            <person name="Gutierrez Gutierrez D.A."/>
            <person name="Davydova E."/>
            <person name="Alghaithi H.S."/>
            <person name="Nair K.P."/>
            <person name="Dhamotharan K."/>
            <person name="Chandran L."/>
            <person name="G W."/>
            <person name="Daniel R."/>
        </authorList>
    </citation>
    <scope>NUCLEOTIDE SEQUENCE [LARGE SCALE GENOMIC DNA]</scope>
    <source>
        <strain evidence="2 3">W6</strain>
    </source>
</reference>
<evidence type="ECO:0000313" key="3">
    <source>
        <dbReference type="Proteomes" id="UP000027946"/>
    </source>
</evidence>
<dbReference type="OrthoDB" id="9809154at2"/>
<dbReference type="eggNOG" id="ENOG5032UR1">
    <property type="taxonomic scope" value="Bacteria"/>
</dbReference>
<dbReference type="STRING" id="1121324.CLIT_13c01820"/>
<feature type="transmembrane region" description="Helical" evidence="1">
    <location>
        <begin position="134"/>
        <end position="157"/>
    </location>
</feature>
<keyword evidence="1" id="KW-0472">Membrane</keyword>
<dbReference type="InterPro" id="IPR024529">
    <property type="entry name" value="ECF_trnsprt_substrate-spec"/>
</dbReference>